<evidence type="ECO:0000256" key="5">
    <source>
        <dbReference type="ARBA" id="ARBA00022840"/>
    </source>
</evidence>
<dbReference type="GO" id="GO:0005886">
    <property type="term" value="C:plasma membrane"/>
    <property type="evidence" value="ECO:0007669"/>
    <property type="project" value="TreeGrafter"/>
</dbReference>
<dbReference type="FunFam" id="3.40.50.300:FF:000668">
    <property type="entry name" value="Chromosomal replication initiator protein DnaA"/>
    <property type="match status" value="1"/>
</dbReference>
<feature type="binding site" evidence="8">
    <location>
        <position position="182"/>
    </location>
    <ligand>
        <name>ATP</name>
        <dbReference type="ChEBI" id="CHEBI:30616"/>
    </ligand>
</feature>
<feature type="domain" description="Chromosomal replication initiator DnaA C-terminal" evidence="14">
    <location>
        <begin position="383"/>
        <end position="452"/>
    </location>
</feature>
<dbReference type="InterPro" id="IPR024633">
    <property type="entry name" value="DnaA_N_dom"/>
</dbReference>
<dbReference type="KEGG" id="nba:CUN60_00990"/>
<feature type="coiled-coil region" evidence="12">
    <location>
        <begin position="445"/>
        <end position="472"/>
    </location>
</feature>
<dbReference type="HAMAP" id="MF_00377">
    <property type="entry name" value="DnaA_bact"/>
    <property type="match status" value="1"/>
</dbReference>
<keyword evidence="5 8" id="KW-0067">ATP-binding</keyword>
<dbReference type="InterPro" id="IPR013159">
    <property type="entry name" value="DnaA_C"/>
</dbReference>
<keyword evidence="6 8" id="KW-0446">Lipid-binding</keyword>
<dbReference type="InterPro" id="IPR018312">
    <property type="entry name" value="Chromosome_initiator_DnaA_CS"/>
</dbReference>
<dbReference type="PRINTS" id="PR00051">
    <property type="entry name" value="DNAA"/>
</dbReference>
<dbReference type="InterPro" id="IPR038454">
    <property type="entry name" value="DnaA_N_sf"/>
</dbReference>
<evidence type="ECO:0000256" key="7">
    <source>
        <dbReference type="ARBA" id="ARBA00023125"/>
    </source>
</evidence>
<dbReference type="SMART" id="SM00760">
    <property type="entry name" value="Bac_DnaA_C"/>
    <property type="match status" value="1"/>
</dbReference>
<dbReference type="GO" id="GO:0003688">
    <property type="term" value="F:DNA replication origin binding"/>
    <property type="evidence" value="ECO:0007669"/>
    <property type="project" value="UniProtKB-UniRule"/>
</dbReference>
<evidence type="ECO:0000256" key="9">
    <source>
        <dbReference type="NCBIfam" id="TIGR00362"/>
    </source>
</evidence>
<dbReference type="Pfam" id="PF11638">
    <property type="entry name" value="DnaA_N"/>
    <property type="match status" value="1"/>
</dbReference>
<evidence type="ECO:0000256" key="3">
    <source>
        <dbReference type="ARBA" id="ARBA00022705"/>
    </source>
</evidence>
<evidence type="ECO:0000256" key="4">
    <source>
        <dbReference type="ARBA" id="ARBA00022741"/>
    </source>
</evidence>
<dbReference type="Gene3D" id="1.10.1750.10">
    <property type="match status" value="1"/>
</dbReference>
<dbReference type="AlphaFoldDB" id="A0A2I7N3Y6"/>
<feature type="region of interest" description="Domain I, interacts with DnaA modulators" evidence="8">
    <location>
        <begin position="1"/>
        <end position="103"/>
    </location>
</feature>
<evidence type="ECO:0000256" key="10">
    <source>
        <dbReference type="RuleBase" id="RU000577"/>
    </source>
</evidence>
<comment type="function">
    <text evidence="8 10">Plays an essential role in the initiation and regulation of chromosomal replication. ATP-DnaA binds to the origin of replication (oriC) to initiate formation of the DNA replication initiation complex once per cell cycle. Binds the DnaA box (a 9 base pair repeat at the origin) and separates the double-stranded (ds)DNA. Forms a right-handed helical filament on oriC DNA; dsDNA binds to the exterior of the filament while single-stranded (ss)DNA is stabiized in the filament's interior. The ATP-DnaA-oriC complex binds and stabilizes one strand of the AT-rich DNA unwinding element (DUE), permitting loading of DNA polymerase. After initiation quickly degrades to an ADP-DnaA complex that is not apt for DNA replication. Binds acidic phospholipids.</text>
</comment>
<dbReference type="Proteomes" id="UP000236655">
    <property type="component" value="Chromosome"/>
</dbReference>
<dbReference type="PROSITE" id="PS01008">
    <property type="entry name" value="DNAA"/>
    <property type="match status" value="1"/>
</dbReference>
<dbReference type="Gene3D" id="3.30.300.180">
    <property type="match status" value="1"/>
</dbReference>
<evidence type="ECO:0000313" key="16">
    <source>
        <dbReference type="Proteomes" id="UP000236655"/>
    </source>
</evidence>
<comment type="subcellular location">
    <subcellularLocation>
        <location evidence="8">Cytoplasm</location>
    </subcellularLocation>
</comment>
<dbReference type="RefSeq" id="WP_102950235.1">
    <property type="nucleotide sequence ID" value="NZ_CP024847.1"/>
</dbReference>
<dbReference type="Pfam" id="PF08299">
    <property type="entry name" value="Bac_DnaA_C"/>
    <property type="match status" value="1"/>
</dbReference>
<proteinExistence type="inferred from homology"/>
<organism evidence="15 16">
    <name type="scientific">Aquella oligotrophica</name>
    <dbReference type="NCBI Taxonomy" id="2067065"/>
    <lineage>
        <taxon>Bacteria</taxon>
        <taxon>Pseudomonadati</taxon>
        <taxon>Pseudomonadota</taxon>
        <taxon>Betaproteobacteria</taxon>
        <taxon>Neisseriales</taxon>
        <taxon>Neisseriaceae</taxon>
        <taxon>Aquella</taxon>
    </lineage>
</organism>
<dbReference type="SUPFAM" id="SSF48295">
    <property type="entry name" value="TrpR-like"/>
    <property type="match status" value="1"/>
</dbReference>
<keyword evidence="12" id="KW-0175">Coiled coil</keyword>
<feature type="region of interest" description="Domain IV, binds dsDNA" evidence="8">
    <location>
        <begin position="356"/>
        <end position="475"/>
    </location>
</feature>
<comment type="subunit">
    <text evidence="8">Oligomerizes as a right-handed, spiral filament on DNA at oriC.</text>
</comment>
<dbReference type="CDD" id="cd06571">
    <property type="entry name" value="Bac_DnaA_C"/>
    <property type="match status" value="1"/>
</dbReference>
<accession>A0A2I7N3Y6</accession>
<dbReference type="SMART" id="SM00382">
    <property type="entry name" value="AAA"/>
    <property type="match status" value="1"/>
</dbReference>
<feature type="domain" description="AAA+ ATPase" evidence="13">
    <location>
        <begin position="171"/>
        <end position="306"/>
    </location>
</feature>
<feature type="binding site" evidence="8">
    <location>
        <position position="184"/>
    </location>
    <ligand>
        <name>ATP</name>
        <dbReference type="ChEBI" id="CHEBI:30616"/>
    </ligand>
</feature>
<keyword evidence="3 8" id="KW-0235">DNA replication</keyword>
<dbReference type="CDD" id="cd00009">
    <property type="entry name" value="AAA"/>
    <property type="match status" value="1"/>
</dbReference>
<gene>
    <name evidence="8" type="primary">dnaA</name>
    <name evidence="15" type="ORF">CUN60_00990</name>
</gene>
<evidence type="ECO:0000256" key="6">
    <source>
        <dbReference type="ARBA" id="ARBA00023121"/>
    </source>
</evidence>
<dbReference type="GO" id="GO:0005737">
    <property type="term" value="C:cytoplasm"/>
    <property type="evidence" value="ECO:0007669"/>
    <property type="project" value="UniProtKB-SubCell"/>
</dbReference>
<dbReference type="Gene3D" id="1.10.8.60">
    <property type="match status" value="1"/>
</dbReference>
<feature type="binding site" evidence="8">
    <location>
        <position position="186"/>
    </location>
    <ligand>
        <name>ATP</name>
        <dbReference type="ChEBI" id="CHEBI:30616"/>
    </ligand>
</feature>
<dbReference type="EMBL" id="CP024847">
    <property type="protein sequence ID" value="AUR50935.1"/>
    <property type="molecule type" value="Genomic_DNA"/>
</dbReference>
<dbReference type="Gene3D" id="3.40.50.300">
    <property type="entry name" value="P-loop containing nucleotide triphosphate hydrolases"/>
    <property type="match status" value="1"/>
</dbReference>
<reference evidence="16" key="1">
    <citation type="submission" date="2017-11" db="EMBL/GenBank/DDBJ databases">
        <authorList>
            <person name="Chan K.G."/>
            <person name="Lee L.S."/>
        </authorList>
    </citation>
    <scope>NUCLEOTIDE SEQUENCE [LARGE SCALE GENOMIC DNA]</scope>
    <source>
        <strain evidence="16">DSM 100970</strain>
    </source>
</reference>
<dbReference type="InterPro" id="IPR003593">
    <property type="entry name" value="AAA+_ATPase"/>
</dbReference>
<dbReference type="InterPro" id="IPR001957">
    <property type="entry name" value="Chromosome_initiator_DnaA"/>
</dbReference>
<comment type="caution">
    <text evidence="8">Lacks conserved residue(s) required for the propagation of feature annotation.</text>
</comment>
<dbReference type="OrthoDB" id="9807019at2"/>
<dbReference type="InterPro" id="IPR010921">
    <property type="entry name" value="Trp_repressor/repl_initiator"/>
</dbReference>
<keyword evidence="16" id="KW-1185">Reference proteome</keyword>
<sequence length="475" mass="54116">MTEFEIVWQQCVMLIKEQGIISDAEYNTWFRNLIPRANNSKMEVVAGNRLIHDFINKKYWAKVSSILQELNNGTEVDFIVDKPVAAKITQEIGNSSNLLVKAEPVLEIESVAISRSKNSIKPKVEKEVLTQLHQSTKLNKDFTFDSLIRGNSNQLAYAIGMHITQDPGNRNHNPLFVYGGVGLGKTHLMQAIGNEIYRKNPNAKIRYLHANDYIQDVVKASMRQGFDELKRYYNGLDLLLMDDIQFIAGDKTKTQEEFFYTFNNLLDKGKQVIMTCDTFPKNINNLNERLISRFASGLTVEIQPPELEMRVAILKNKALRSNIDLDDEVAFFIGQNIKSNVRELEGALNKVIYHAKFSRKGLSIAIAKEALIDIIASEVRTVSIDDIQKVVCDFYKIKISDLLSSKRTQLIARPRQIAMTLSKELTQHSLPAIGEAFGGRDHTTVLHAQKTISQLREKDEKIEREYKLLIQMLQN</sequence>
<dbReference type="InterPro" id="IPR027417">
    <property type="entry name" value="P-loop_NTPase"/>
</dbReference>
<evidence type="ECO:0000256" key="12">
    <source>
        <dbReference type="SAM" id="Coils"/>
    </source>
</evidence>
<dbReference type="SUPFAM" id="SSF52540">
    <property type="entry name" value="P-loop containing nucleoside triphosphate hydrolases"/>
    <property type="match status" value="1"/>
</dbReference>
<keyword evidence="2 8" id="KW-0963">Cytoplasm</keyword>
<dbReference type="PANTHER" id="PTHR30050:SF2">
    <property type="entry name" value="CHROMOSOMAL REPLICATION INITIATOR PROTEIN DNAA"/>
    <property type="match status" value="1"/>
</dbReference>
<dbReference type="InterPro" id="IPR013317">
    <property type="entry name" value="DnaA_dom"/>
</dbReference>
<evidence type="ECO:0000259" key="14">
    <source>
        <dbReference type="SMART" id="SM00760"/>
    </source>
</evidence>
<dbReference type="InterPro" id="IPR020591">
    <property type="entry name" value="Chromosome_initiator_DnaA-like"/>
</dbReference>
<keyword evidence="4 8" id="KW-0547">Nucleotide-binding</keyword>
<dbReference type="GO" id="GO:0006270">
    <property type="term" value="P:DNA replication initiation"/>
    <property type="evidence" value="ECO:0007669"/>
    <property type="project" value="UniProtKB-UniRule"/>
</dbReference>
<dbReference type="PANTHER" id="PTHR30050">
    <property type="entry name" value="CHROMOSOMAL REPLICATION INITIATOR PROTEIN DNAA"/>
    <property type="match status" value="1"/>
</dbReference>
<evidence type="ECO:0000256" key="1">
    <source>
        <dbReference type="ARBA" id="ARBA00006583"/>
    </source>
</evidence>
<dbReference type="NCBIfam" id="TIGR00362">
    <property type="entry name" value="DnaA"/>
    <property type="match status" value="1"/>
</dbReference>
<dbReference type="Pfam" id="PF00308">
    <property type="entry name" value="Bac_DnaA"/>
    <property type="match status" value="1"/>
</dbReference>
<comment type="similarity">
    <text evidence="1 8 11">Belongs to the DnaA family.</text>
</comment>
<comment type="domain">
    <text evidence="8">Domain I is involved in oligomerization and binding regulators, domain II is flexibile and of varying length in different bacteria, domain III forms the AAA+ region, while domain IV binds dsDNA.</text>
</comment>
<dbReference type="GO" id="GO:0005524">
    <property type="term" value="F:ATP binding"/>
    <property type="evidence" value="ECO:0007669"/>
    <property type="project" value="UniProtKB-UniRule"/>
</dbReference>
<feature type="binding site" evidence="8">
    <location>
        <position position="185"/>
    </location>
    <ligand>
        <name>ATP</name>
        <dbReference type="ChEBI" id="CHEBI:30616"/>
    </ligand>
</feature>
<dbReference type="GO" id="GO:0006275">
    <property type="term" value="P:regulation of DNA replication"/>
    <property type="evidence" value="ECO:0007669"/>
    <property type="project" value="UniProtKB-UniRule"/>
</dbReference>
<evidence type="ECO:0000256" key="11">
    <source>
        <dbReference type="RuleBase" id="RU004227"/>
    </source>
</evidence>
<keyword evidence="7 8" id="KW-0238">DNA-binding</keyword>
<evidence type="ECO:0000256" key="8">
    <source>
        <dbReference type="HAMAP-Rule" id="MF_00377"/>
    </source>
</evidence>
<protein>
    <recommendedName>
        <fullName evidence="8 9">Chromosomal replication initiator protein DnaA</fullName>
    </recommendedName>
</protein>
<evidence type="ECO:0000259" key="13">
    <source>
        <dbReference type="SMART" id="SM00382"/>
    </source>
</evidence>
<evidence type="ECO:0000256" key="2">
    <source>
        <dbReference type="ARBA" id="ARBA00022490"/>
    </source>
</evidence>
<dbReference type="GO" id="GO:0008289">
    <property type="term" value="F:lipid binding"/>
    <property type="evidence" value="ECO:0007669"/>
    <property type="project" value="UniProtKB-KW"/>
</dbReference>
<name>A0A2I7N3Y6_9NEIS</name>
<evidence type="ECO:0000313" key="15">
    <source>
        <dbReference type="EMBL" id="AUR50935.1"/>
    </source>
</evidence>